<gene>
    <name evidence="1" type="ORF">CSOJ01_11218</name>
</gene>
<comment type="caution">
    <text evidence="1">The sequence shown here is derived from an EMBL/GenBank/DDBJ whole genome shotgun (WGS) entry which is preliminary data.</text>
</comment>
<protein>
    <submittedName>
        <fullName evidence="1">Uncharacterized protein</fullName>
    </submittedName>
</protein>
<organism evidence="1 2">
    <name type="scientific">Colletotrichum sojae</name>
    <dbReference type="NCBI Taxonomy" id="2175907"/>
    <lineage>
        <taxon>Eukaryota</taxon>
        <taxon>Fungi</taxon>
        <taxon>Dikarya</taxon>
        <taxon>Ascomycota</taxon>
        <taxon>Pezizomycotina</taxon>
        <taxon>Sordariomycetes</taxon>
        <taxon>Hypocreomycetidae</taxon>
        <taxon>Glomerellales</taxon>
        <taxon>Glomerellaceae</taxon>
        <taxon>Colletotrichum</taxon>
        <taxon>Colletotrichum orchidearum species complex</taxon>
    </lineage>
</organism>
<dbReference type="AlphaFoldDB" id="A0A8H6MNE0"/>
<dbReference type="Proteomes" id="UP000652219">
    <property type="component" value="Unassembled WGS sequence"/>
</dbReference>
<dbReference type="EMBL" id="WIGN01000252">
    <property type="protein sequence ID" value="KAF6802999.1"/>
    <property type="molecule type" value="Genomic_DNA"/>
</dbReference>
<evidence type="ECO:0000313" key="1">
    <source>
        <dbReference type="EMBL" id="KAF6802999.1"/>
    </source>
</evidence>
<proteinExistence type="predicted"/>
<reference evidence="1 2" key="1">
    <citation type="journal article" date="2020" name="Phytopathology">
        <title>Genome Sequence Resources of Colletotrichum truncatum, C. plurivorum, C. musicola, and C. sojae: Four Species Pathogenic to Soybean (Glycine max).</title>
        <authorList>
            <person name="Rogerio F."/>
            <person name="Boufleur T.R."/>
            <person name="Ciampi-Guillardi M."/>
            <person name="Sukno S.A."/>
            <person name="Thon M.R."/>
            <person name="Massola Junior N.S."/>
            <person name="Baroncelli R."/>
        </authorList>
    </citation>
    <scope>NUCLEOTIDE SEQUENCE [LARGE SCALE GENOMIC DNA]</scope>
    <source>
        <strain evidence="1 2">LFN0009</strain>
    </source>
</reference>
<evidence type="ECO:0000313" key="2">
    <source>
        <dbReference type="Proteomes" id="UP000652219"/>
    </source>
</evidence>
<name>A0A8H6MNE0_9PEZI</name>
<sequence length="337" mass="38468">MSPPTAVSRRERGVIAQREYRKRHASKVQKLQDENKKLKDVIGGIDKLLRREVRLPAELRAAVARACEVVGVADEDKLVTEAPEQSTSPSETQGDIRQSIETFAHELPPASSSARVQQAPSRRMSPRLDYGLWVDPETLIRVIEPPVDIIPYLGGGMATLAGCIFWSAMNYTIDLWNSRTAPLSSKRLDYMFNHSKHLTDRHFLVSLAQARLDFKEKGYMYTKLTEQFERNAMSRLFELVKSDYENQKKPSRWWKRPEEVAEAIVDQLNPSQRVRFQNVIDGEGTKADQDFMRPLIGWLSENFICFGDGPRWSSIFVSIAIGSWVNELNAQEDKALE</sequence>
<accession>A0A8H6MNE0</accession>
<keyword evidence="2" id="KW-1185">Reference proteome</keyword>